<reference evidence="2" key="1">
    <citation type="submission" date="2024-05" db="EMBL/GenBank/DDBJ databases">
        <title>Copy number flexibility facilitates heteroresistance to increasing antibiotic pressure and threatens the beta-lactam pipeline.</title>
        <authorList>
            <person name="Choby J.E."/>
            <person name="Weiss D.S."/>
        </authorList>
    </citation>
    <scope>NUCLEOTIDE SEQUENCE</scope>
    <source>
        <strain evidence="2">Mu1197</strain>
    </source>
</reference>
<evidence type="ECO:0000313" key="2">
    <source>
        <dbReference type="EMBL" id="XBM32793.1"/>
    </source>
</evidence>
<proteinExistence type="predicted"/>
<dbReference type="AlphaFoldDB" id="A0AAU7G2A9"/>
<organism evidence="2">
    <name type="scientific">Enterobacter cloacae complex sp. Mu1197</name>
    <dbReference type="NCBI Taxonomy" id="3152302"/>
    <lineage>
        <taxon>Bacteria</taxon>
        <taxon>Pseudomonadati</taxon>
        <taxon>Pseudomonadota</taxon>
        <taxon>Gammaproteobacteria</taxon>
        <taxon>Enterobacterales</taxon>
        <taxon>Enterobacteriaceae</taxon>
        <taxon>Enterobacter</taxon>
        <taxon>Enterobacter cloacae complex</taxon>
    </lineage>
</organism>
<gene>
    <name evidence="2" type="ORF">ABFV38_12880</name>
</gene>
<accession>A0AAU7G2A9</accession>
<name>A0AAU7G2A9_9ENTR</name>
<evidence type="ECO:0000256" key="1">
    <source>
        <dbReference type="SAM" id="MobiDB-lite"/>
    </source>
</evidence>
<sequence length="126" mass="13789">MSKDEAIASASERGGKGGLVPNNRGDKAIWVNHDSRPGFNPGNEKYRAVMTVNDSGVELLNQHSDISKVDYKETGLKDGVLSKKNEPGAKGIGKNILSRFNDKITSFQIEKKDAKGNWKKCGKRIT</sequence>
<feature type="region of interest" description="Disordered" evidence="1">
    <location>
        <begin position="1"/>
        <end position="36"/>
    </location>
</feature>
<protein>
    <submittedName>
        <fullName evidence="2">Uncharacterized protein</fullName>
    </submittedName>
</protein>
<dbReference type="RefSeq" id="WP_348959448.1">
    <property type="nucleotide sequence ID" value="NZ_CP157375.1"/>
</dbReference>
<dbReference type="EMBL" id="CP157375">
    <property type="protein sequence ID" value="XBM32793.1"/>
    <property type="molecule type" value="Genomic_DNA"/>
</dbReference>